<dbReference type="STRING" id="630626.EBL_c14550"/>
<evidence type="ECO:0000259" key="1">
    <source>
        <dbReference type="Pfam" id="PF00535"/>
    </source>
</evidence>
<keyword evidence="3" id="KW-1185">Reference proteome</keyword>
<dbReference type="InterPro" id="IPR001173">
    <property type="entry name" value="Glyco_trans_2-like"/>
</dbReference>
<dbReference type="AlphaFoldDB" id="I2B7Q3"/>
<dbReference type="PANTHER" id="PTHR22916">
    <property type="entry name" value="GLYCOSYLTRANSFERASE"/>
    <property type="match status" value="1"/>
</dbReference>
<proteinExistence type="predicted"/>
<feature type="domain" description="Glycosyltransferase 2-like" evidence="1">
    <location>
        <begin position="9"/>
        <end position="138"/>
    </location>
</feature>
<dbReference type="RefSeq" id="WP_002439964.1">
    <property type="nucleotide sequence ID" value="NC_017910.1"/>
</dbReference>
<organism evidence="2 3">
    <name type="scientific">Shimwellia blattae (strain ATCC 29907 / DSM 4481 / JCM 1650 / NBRC 105725 / CDC 9005-74)</name>
    <name type="common">Escherichia blattae</name>
    <dbReference type="NCBI Taxonomy" id="630626"/>
    <lineage>
        <taxon>Bacteria</taxon>
        <taxon>Pseudomonadati</taxon>
        <taxon>Pseudomonadota</taxon>
        <taxon>Gammaproteobacteria</taxon>
        <taxon>Enterobacterales</taxon>
        <taxon>Enterobacteriaceae</taxon>
        <taxon>Shimwellia</taxon>
    </lineage>
</organism>
<reference evidence="2 3" key="1">
    <citation type="journal article" date="2012" name="J. Bacteriol.">
        <title>Complete genome sequence of the B12-producing Shimwellia blattae strain DSM 4481, isolated from a cockroach.</title>
        <authorList>
            <person name="Brzuszkiewicz E."/>
            <person name="Waschkowitz T."/>
            <person name="Wiezer A."/>
            <person name="Daniel R."/>
        </authorList>
    </citation>
    <scope>NUCLEOTIDE SEQUENCE [LARGE SCALE GENOMIC DNA]</scope>
    <source>
        <strain evidence="3">ATCC 29907 / DSM 4481 / JCM 1650 / NBRC 105725 / CDC 9005-74</strain>
    </source>
</reference>
<dbReference type="PANTHER" id="PTHR22916:SF3">
    <property type="entry name" value="UDP-GLCNAC:BETAGAL BETA-1,3-N-ACETYLGLUCOSAMINYLTRANSFERASE-LIKE PROTEIN 1"/>
    <property type="match status" value="1"/>
</dbReference>
<dbReference type="OrthoDB" id="6813549at2"/>
<dbReference type="HOGENOM" id="CLU_025996_25_3_6"/>
<keyword evidence="2" id="KW-0808">Transferase</keyword>
<protein>
    <submittedName>
        <fullName evidence="2">Putative glycosyltransferase</fullName>
    </submittedName>
</protein>
<dbReference type="Gene3D" id="3.90.550.10">
    <property type="entry name" value="Spore Coat Polysaccharide Biosynthesis Protein SpsA, Chain A"/>
    <property type="match status" value="1"/>
</dbReference>
<accession>K6UQ78</accession>
<dbReference type="CDD" id="cd00761">
    <property type="entry name" value="Glyco_tranf_GTA_type"/>
    <property type="match status" value="1"/>
</dbReference>
<gene>
    <name evidence="2" type="ordered locus">EBL_c14550</name>
</gene>
<dbReference type="GO" id="GO:0016758">
    <property type="term" value="F:hexosyltransferase activity"/>
    <property type="evidence" value="ECO:0007669"/>
    <property type="project" value="UniProtKB-ARBA"/>
</dbReference>
<dbReference type="SUPFAM" id="SSF53448">
    <property type="entry name" value="Nucleotide-diphospho-sugar transferases"/>
    <property type="match status" value="1"/>
</dbReference>
<dbReference type="eggNOG" id="COG1216">
    <property type="taxonomic scope" value="Bacteria"/>
</dbReference>
<dbReference type="Proteomes" id="UP000001955">
    <property type="component" value="Chromosome"/>
</dbReference>
<accession>I2B7Q3</accession>
<evidence type="ECO:0000313" key="3">
    <source>
        <dbReference type="Proteomes" id="UP000001955"/>
    </source>
</evidence>
<name>I2B7Q3_SHIBC</name>
<dbReference type="EMBL" id="CP001560">
    <property type="protein sequence ID" value="AFJ46557.1"/>
    <property type="molecule type" value="Genomic_DNA"/>
</dbReference>
<dbReference type="Pfam" id="PF00535">
    <property type="entry name" value="Glycos_transf_2"/>
    <property type="match status" value="1"/>
</dbReference>
<dbReference type="KEGG" id="ebt:EBL_c14550"/>
<sequence length="325" mass="37473">MASQEVKLSIIIPAYNASKSIGRTLLSFSSAITCSYEVIIVDDCSTDNTVEVISNYAELHQNIHVISLPVNSGPGVARDEGLKHAIGEYILFFDSDDLMRRNAVDRTIAFLDKNNIDVAVLRYAIMFGKEKKDIGMWERDSQIYMEVQNKFGLIFEPAKFPYFLTVTNYPWTKICRADFLRSNNIEFGRLRLHEDILPHWMILMNAKKIYVSTDVICDYIFDPDGGNITNNKSALRLQCVDAANVLYSTLQSKPIYKPYLFEFWKFAACLLDWAKDVIDTSYKQQLLSSIQNIFLKISFEELQRIYHTDKDTYSVIYKFILNKGF</sequence>
<dbReference type="InterPro" id="IPR029044">
    <property type="entry name" value="Nucleotide-diphossugar_trans"/>
</dbReference>
<evidence type="ECO:0000313" key="2">
    <source>
        <dbReference type="EMBL" id="AFJ46557.1"/>
    </source>
</evidence>